<feature type="transmembrane region" description="Helical" evidence="1">
    <location>
        <begin position="125"/>
        <end position="145"/>
    </location>
</feature>
<feature type="transmembrane region" description="Helical" evidence="1">
    <location>
        <begin position="451"/>
        <end position="472"/>
    </location>
</feature>
<dbReference type="HOGENOM" id="CLU_034503_0_0_3"/>
<dbReference type="RefSeq" id="WP_012597650.1">
    <property type="nucleotide sequence ID" value="NC_011729.1"/>
</dbReference>
<feature type="transmembrane region" description="Helical" evidence="1">
    <location>
        <begin position="6"/>
        <end position="24"/>
    </location>
</feature>
<accession>B7KAM8</accession>
<name>B7KAM8_GLOC7</name>
<proteinExistence type="predicted"/>
<evidence type="ECO:0000256" key="1">
    <source>
        <dbReference type="SAM" id="Phobius"/>
    </source>
</evidence>
<dbReference type="EMBL" id="CP001291">
    <property type="protein sequence ID" value="ACK68700.1"/>
    <property type="molecule type" value="Genomic_DNA"/>
</dbReference>
<dbReference type="Pfam" id="PF03616">
    <property type="entry name" value="Glt_symporter"/>
    <property type="match status" value="1"/>
</dbReference>
<dbReference type="PANTHER" id="PTHR36178:SF1">
    <property type="entry name" value="SODIUM_GLUTAMATE SYMPORTER"/>
    <property type="match status" value="1"/>
</dbReference>
<feature type="transmembrane region" description="Helical" evidence="1">
    <location>
        <begin position="426"/>
        <end position="445"/>
    </location>
</feature>
<dbReference type="PANTHER" id="PTHR36178">
    <property type="entry name" value="SLR0625 PROTEIN"/>
    <property type="match status" value="1"/>
</dbReference>
<dbReference type="eggNOG" id="COG0786">
    <property type="taxonomic scope" value="Bacteria"/>
</dbReference>
<dbReference type="Proteomes" id="UP000002384">
    <property type="component" value="Chromosome"/>
</dbReference>
<keyword evidence="3" id="KW-1185">Reference proteome</keyword>
<keyword evidence="1" id="KW-0472">Membrane</keyword>
<keyword evidence="1" id="KW-1133">Transmembrane helix</keyword>
<sequence length="489" mass="53304">MFSLKDAFFAFTLLALLLLVGRWLKHKIGLFQQLYLPSSIIAGVVGLLLGPQILGAIATNLGYEGSYLAENGLFTEPIREVWKQSPGVFINIVFAALFLGETIPSPRDIWRKAAPQVAFGQTLAWGQYVVGILLTLLILTPLFGINPMAGALIEMTFEGGHGTAAGMGDTLRELGFPEGADMALGLATVGIVSGIVAGVFLTNWGRRRDYLAFPNEGTQPEDPDSEIIPEMIPPEDRETRLARARLMRNLLIDPLSLNFGFVALAVVIGWLILQILGQVEALTWGRTGFILVEYIPLFPMALIGGVIVQLFMKSRRLSPLIMRPLQGHIAGLALDVVIVSALASLSLAVLGENLVPFVVLSLGGIIWNIWAFVYLGPRLLPSYWFERGIGDMGQSMGVTATGILLIRMVDPYNRTGAFESFAYKQLFFEPIVGGGLFTAAAPALIVNFGAIPVLILTGGLLIFWIVLGFYLYKKLKPPQKTGYTEVIRR</sequence>
<dbReference type="AlphaFoldDB" id="B7KAM8"/>
<feature type="transmembrane region" description="Helical" evidence="1">
    <location>
        <begin position="357"/>
        <end position="377"/>
    </location>
</feature>
<dbReference type="KEGG" id="cyc:PCC7424_0232"/>
<feature type="transmembrane region" description="Helical" evidence="1">
    <location>
        <begin position="332"/>
        <end position="351"/>
    </location>
</feature>
<gene>
    <name evidence="2" type="ordered locus">PCC7424_0232</name>
</gene>
<dbReference type="OrthoDB" id="9801557at2"/>
<dbReference type="InterPro" id="IPR004445">
    <property type="entry name" value="GltS"/>
</dbReference>
<feature type="transmembrane region" description="Helical" evidence="1">
    <location>
        <begin position="87"/>
        <end position="104"/>
    </location>
</feature>
<organism evidence="2 3">
    <name type="scientific">Gloeothece citriformis (strain PCC 7424)</name>
    <name type="common">Cyanothece sp. (strain PCC 7424)</name>
    <dbReference type="NCBI Taxonomy" id="65393"/>
    <lineage>
        <taxon>Bacteria</taxon>
        <taxon>Bacillati</taxon>
        <taxon>Cyanobacteriota</taxon>
        <taxon>Cyanophyceae</taxon>
        <taxon>Oscillatoriophycideae</taxon>
        <taxon>Chroococcales</taxon>
        <taxon>Aphanothecaceae</taxon>
        <taxon>Gloeothece</taxon>
        <taxon>Gloeothece citriformis</taxon>
    </lineage>
</organism>
<evidence type="ECO:0000313" key="3">
    <source>
        <dbReference type="Proteomes" id="UP000002384"/>
    </source>
</evidence>
<dbReference type="STRING" id="65393.PCC7424_0232"/>
<dbReference type="PRINTS" id="PR00173">
    <property type="entry name" value="EDTRNSPORT"/>
</dbReference>
<feature type="transmembrane region" description="Helical" evidence="1">
    <location>
        <begin position="288"/>
        <end position="311"/>
    </location>
</feature>
<feature type="transmembrane region" description="Helical" evidence="1">
    <location>
        <begin position="182"/>
        <end position="201"/>
    </location>
</feature>
<feature type="transmembrane region" description="Helical" evidence="1">
    <location>
        <begin position="255"/>
        <end position="276"/>
    </location>
</feature>
<feature type="transmembrane region" description="Helical" evidence="1">
    <location>
        <begin position="36"/>
        <end position="58"/>
    </location>
</feature>
<dbReference type="GO" id="GO:0015813">
    <property type="term" value="P:L-glutamate transmembrane transport"/>
    <property type="evidence" value="ECO:0007669"/>
    <property type="project" value="InterPro"/>
</dbReference>
<dbReference type="GO" id="GO:0015501">
    <property type="term" value="F:glutamate:sodium symporter activity"/>
    <property type="evidence" value="ECO:0007669"/>
    <property type="project" value="InterPro"/>
</dbReference>
<dbReference type="GO" id="GO:0016020">
    <property type="term" value="C:membrane"/>
    <property type="evidence" value="ECO:0007669"/>
    <property type="project" value="InterPro"/>
</dbReference>
<keyword evidence="1" id="KW-0812">Transmembrane</keyword>
<evidence type="ECO:0000313" key="2">
    <source>
        <dbReference type="EMBL" id="ACK68700.1"/>
    </source>
</evidence>
<reference evidence="3" key="1">
    <citation type="journal article" date="2011" name="MBio">
        <title>Novel metabolic attributes of the genus Cyanothece, comprising a group of unicellular nitrogen-fixing Cyanobacteria.</title>
        <authorList>
            <person name="Bandyopadhyay A."/>
            <person name="Elvitigala T."/>
            <person name="Welsh E."/>
            <person name="Stockel J."/>
            <person name="Liberton M."/>
            <person name="Min H."/>
            <person name="Sherman L.A."/>
            <person name="Pakrasi H.B."/>
        </authorList>
    </citation>
    <scope>NUCLEOTIDE SEQUENCE [LARGE SCALE GENOMIC DNA]</scope>
    <source>
        <strain evidence="3">PCC 7424</strain>
    </source>
</reference>
<protein>
    <submittedName>
        <fullName evidence="2">Sodium/glutamate symporter</fullName>
    </submittedName>
</protein>